<dbReference type="OrthoDB" id="43011at2759"/>
<feature type="compositionally biased region" description="Polar residues" evidence="1">
    <location>
        <begin position="663"/>
        <end position="694"/>
    </location>
</feature>
<feature type="compositionally biased region" description="Low complexity" evidence="1">
    <location>
        <begin position="16"/>
        <end position="31"/>
    </location>
</feature>
<proteinExistence type="predicted"/>
<feature type="region of interest" description="Disordered" evidence="1">
    <location>
        <begin position="93"/>
        <end position="114"/>
    </location>
</feature>
<evidence type="ECO:0008006" key="4">
    <source>
        <dbReference type="Google" id="ProtNLM"/>
    </source>
</evidence>
<evidence type="ECO:0000313" key="2">
    <source>
        <dbReference type="EMBL" id="KAF6003764.1"/>
    </source>
</evidence>
<feature type="compositionally biased region" description="Low complexity" evidence="1">
    <location>
        <begin position="533"/>
        <end position="546"/>
    </location>
</feature>
<gene>
    <name evidence="2" type="ORF">F1559_000973</name>
</gene>
<accession>A0A7J7IM92</accession>
<dbReference type="Proteomes" id="UP000530660">
    <property type="component" value="Unassembled WGS sequence"/>
</dbReference>
<evidence type="ECO:0000256" key="1">
    <source>
        <dbReference type="SAM" id="MobiDB-lite"/>
    </source>
</evidence>
<feature type="region of interest" description="Disordered" evidence="1">
    <location>
        <begin position="16"/>
        <end position="77"/>
    </location>
</feature>
<sequence>MVESNGAAFLVCSGLGPHHQPSSSSSSLDGGDTQEKRLQWKNGAAEETNPSVDASVEAKGVSQGPKTRKQPLGGFAPTISLQELTGRTGRLLRSQRSQGDGELRTAAGGAGAGTVPSVSAAAAWLAKRRAAWHEPVAVSSVVEDVLPKPATLNTLQESVYPKVDRKMQASAGEQATTGAAAAAYRETLDDNVIAKDASFREVVVIFGKRLVRDQITYEYAVRILTLVRHMATGRIQPSAVCFTGGRDHEDSLVSEAVAGYLFFRHVCEEVGLDLSQVTIILEEQHLNARDCMSSILNQLGEHLVGSHFTFVSSDYHLIRIREVEASVPKLSLLAPLRKLRGTVSYAYATYPFALSKDAAVSLAGRAIVAAAELGITIVALRSYIEGRDLFHRDTFRRFQEATMELGNLSEKCNATLQVQVADSLPPADGALFTQDMRQVAEVIESAYFELRQMTRSLEPWIQEKRTLSRLQLQEMLQKIIDIEQRIRRTIDPDRPLTAMEWYRLPTAFLAPVLGAVDANERLPNDDEMPPWPASTSTSMSAAESVTFPAPSRMSLLERPHAIPPNASSSSSSLHALSHQQPKQLVTRLDSAAARLRQFASMVSEASQAIFHEVLRPDFHEERARRISEENRRRKRAAAIPETDLPPPSVGARQDAISGAGTAGTPTRHTARPQSASAQTTAARHQSNSLTSSSPADLATTPDGPPNDSAAAGEQPTR</sequence>
<keyword evidence="3" id="KW-1185">Reference proteome</keyword>
<feature type="region of interest" description="Disordered" evidence="1">
    <location>
        <begin position="627"/>
        <end position="717"/>
    </location>
</feature>
<dbReference type="AlphaFoldDB" id="A0A7J7IM92"/>
<evidence type="ECO:0000313" key="3">
    <source>
        <dbReference type="Proteomes" id="UP000530660"/>
    </source>
</evidence>
<feature type="compositionally biased region" description="Low complexity" evidence="1">
    <location>
        <begin position="566"/>
        <end position="578"/>
    </location>
</feature>
<feature type="region of interest" description="Disordered" evidence="1">
    <location>
        <begin position="559"/>
        <end position="581"/>
    </location>
</feature>
<protein>
    <recommendedName>
        <fullName evidence="4">DUF218 domain-containing protein</fullName>
    </recommendedName>
</protein>
<name>A0A7J7IM92_9RHOD</name>
<comment type="caution">
    <text evidence="2">The sequence shown here is derived from an EMBL/GenBank/DDBJ whole genome shotgun (WGS) entry which is preliminary data.</text>
</comment>
<organism evidence="2 3">
    <name type="scientific">Cyanidiococcus yangmingshanensis</name>
    <dbReference type="NCBI Taxonomy" id="2690220"/>
    <lineage>
        <taxon>Eukaryota</taxon>
        <taxon>Rhodophyta</taxon>
        <taxon>Bangiophyceae</taxon>
        <taxon>Cyanidiales</taxon>
        <taxon>Cyanidiaceae</taxon>
        <taxon>Cyanidiococcus</taxon>
    </lineage>
</organism>
<dbReference type="EMBL" id="VWRR01000005">
    <property type="protein sequence ID" value="KAF6003764.1"/>
    <property type="molecule type" value="Genomic_DNA"/>
</dbReference>
<feature type="region of interest" description="Disordered" evidence="1">
    <location>
        <begin position="520"/>
        <end position="546"/>
    </location>
</feature>
<reference evidence="2 3" key="1">
    <citation type="journal article" date="2020" name="J. Phycol.">
        <title>Comparative genome analysis reveals Cyanidiococcus gen. nov., a new extremophilic red algal genus sister to Cyanidioschyzon (Cyanidioschyzonaceae, Rhodophyta).</title>
        <authorList>
            <person name="Liu S.-L."/>
            <person name="Chiang Y.-R."/>
            <person name="Yoon H.S."/>
            <person name="Fu H.-Y."/>
        </authorList>
    </citation>
    <scope>NUCLEOTIDE SEQUENCE [LARGE SCALE GENOMIC DNA]</scope>
    <source>
        <strain evidence="2 3">THAL066</strain>
    </source>
</reference>